<evidence type="ECO:0000313" key="9">
    <source>
        <dbReference type="Proteomes" id="UP001163823"/>
    </source>
</evidence>
<dbReference type="Pfam" id="PF02798">
    <property type="entry name" value="GST_N"/>
    <property type="match status" value="1"/>
</dbReference>
<dbReference type="InterPro" id="IPR004045">
    <property type="entry name" value="Glutathione_S-Trfase_N"/>
</dbReference>
<dbReference type="InterPro" id="IPR045073">
    <property type="entry name" value="Omega/Tau-like"/>
</dbReference>
<dbReference type="SFLD" id="SFLDS00019">
    <property type="entry name" value="Glutathione_Transferase_(cytos"/>
    <property type="match status" value="1"/>
</dbReference>
<feature type="domain" description="GST N-terminal" evidence="6">
    <location>
        <begin position="5"/>
        <end position="84"/>
    </location>
</feature>
<sequence>MAGENSVKLHGMWASSYSKRVELALKIKGIPYEYIEEDLSNKSELLLKYNPAHKKVPVLVHNGKPIAESAIILEYIDETWTNSPRLLPEDPYQKAKVRFWVSFIQQQLFECIGRVVMSDGEEREKAFKEVFEELKVLEDGVKEYFPDSNVLCINEENLGLLDIIICATFSPHRAAEEAIGVKILDPTKNPLIFSWVTALNELPLVKELLPPHDKLVSVVRLIRQNALNSST</sequence>
<reference evidence="8" key="1">
    <citation type="journal article" date="2023" name="Science">
        <title>Elucidation of the pathway for biosynthesis of saponin adjuvants from the soapbark tree.</title>
        <authorList>
            <person name="Reed J."/>
            <person name="Orme A."/>
            <person name="El-Demerdash A."/>
            <person name="Owen C."/>
            <person name="Martin L.B.B."/>
            <person name="Misra R.C."/>
            <person name="Kikuchi S."/>
            <person name="Rejzek M."/>
            <person name="Martin A.C."/>
            <person name="Harkess A."/>
            <person name="Leebens-Mack J."/>
            <person name="Louveau T."/>
            <person name="Stephenson M.J."/>
            <person name="Osbourn A."/>
        </authorList>
    </citation>
    <scope>NUCLEOTIDE SEQUENCE</scope>
    <source>
        <strain evidence="8">S10</strain>
    </source>
</reference>
<dbReference type="CDD" id="cd03185">
    <property type="entry name" value="GST_C_Tau"/>
    <property type="match status" value="1"/>
</dbReference>
<dbReference type="Gene3D" id="3.40.30.10">
    <property type="entry name" value="Glutaredoxin"/>
    <property type="match status" value="1"/>
</dbReference>
<dbReference type="GO" id="GO:0005829">
    <property type="term" value="C:cytosol"/>
    <property type="evidence" value="ECO:0007669"/>
    <property type="project" value="UniProtKB-SubCell"/>
</dbReference>
<dbReference type="EMBL" id="JARAOO010000009">
    <property type="protein sequence ID" value="KAJ7956392.1"/>
    <property type="molecule type" value="Genomic_DNA"/>
</dbReference>
<dbReference type="EC" id="2.5.1.18" evidence="5"/>
<evidence type="ECO:0000259" key="6">
    <source>
        <dbReference type="PROSITE" id="PS50404"/>
    </source>
</evidence>
<dbReference type="SFLD" id="SFLDG01152">
    <property type="entry name" value="Main.3:_Omega-_and_Tau-like"/>
    <property type="match status" value="1"/>
</dbReference>
<dbReference type="InterPro" id="IPR036282">
    <property type="entry name" value="Glutathione-S-Trfase_C_sf"/>
</dbReference>
<keyword evidence="2 5" id="KW-0808">Transferase</keyword>
<dbReference type="SUPFAM" id="SSF52833">
    <property type="entry name" value="Thioredoxin-like"/>
    <property type="match status" value="1"/>
</dbReference>
<feature type="domain" description="GST C-terminal" evidence="7">
    <location>
        <begin position="90"/>
        <end position="229"/>
    </location>
</feature>
<dbReference type="PANTHER" id="PTHR11260">
    <property type="entry name" value="GLUTATHIONE S-TRANSFERASE, GST, SUPERFAMILY, GST DOMAIN CONTAINING"/>
    <property type="match status" value="1"/>
</dbReference>
<comment type="similarity">
    <text evidence="3">Belongs to the GST superfamily. Tau family.</text>
</comment>
<evidence type="ECO:0000256" key="4">
    <source>
        <dbReference type="ARBA" id="ARBA00047960"/>
    </source>
</evidence>
<dbReference type="CDD" id="cd03058">
    <property type="entry name" value="GST_N_Tau"/>
    <property type="match status" value="1"/>
</dbReference>
<dbReference type="KEGG" id="qsa:O6P43_022843"/>
<dbReference type="GO" id="GO:0009407">
    <property type="term" value="P:toxin catabolic process"/>
    <property type="evidence" value="ECO:0007669"/>
    <property type="project" value="UniProtKB-ARBA"/>
</dbReference>
<dbReference type="InterPro" id="IPR010987">
    <property type="entry name" value="Glutathione-S-Trfase_C-like"/>
</dbReference>
<dbReference type="GO" id="GO:0006749">
    <property type="term" value="P:glutathione metabolic process"/>
    <property type="evidence" value="ECO:0007669"/>
    <property type="project" value="InterPro"/>
</dbReference>
<organism evidence="8 9">
    <name type="scientific">Quillaja saponaria</name>
    <name type="common">Soap bark tree</name>
    <dbReference type="NCBI Taxonomy" id="32244"/>
    <lineage>
        <taxon>Eukaryota</taxon>
        <taxon>Viridiplantae</taxon>
        <taxon>Streptophyta</taxon>
        <taxon>Embryophyta</taxon>
        <taxon>Tracheophyta</taxon>
        <taxon>Spermatophyta</taxon>
        <taxon>Magnoliopsida</taxon>
        <taxon>eudicotyledons</taxon>
        <taxon>Gunneridae</taxon>
        <taxon>Pentapetalae</taxon>
        <taxon>rosids</taxon>
        <taxon>fabids</taxon>
        <taxon>Fabales</taxon>
        <taxon>Quillajaceae</taxon>
        <taxon>Quillaja</taxon>
    </lineage>
</organism>
<evidence type="ECO:0000256" key="5">
    <source>
        <dbReference type="RuleBase" id="RU369102"/>
    </source>
</evidence>
<comment type="catalytic activity">
    <reaction evidence="4 5">
        <text>RX + glutathione = an S-substituted glutathione + a halide anion + H(+)</text>
        <dbReference type="Rhea" id="RHEA:16437"/>
        <dbReference type="ChEBI" id="CHEBI:15378"/>
        <dbReference type="ChEBI" id="CHEBI:16042"/>
        <dbReference type="ChEBI" id="CHEBI:17792"/>
        <dbReference type="ChEBI" id="CHEBI:57925"/>
        <dbReference type="ChEBI" id="CHEBI:90779"/>
        <dbReference type="EC" id="2.5.1.18"/>
    </reaction>
</comment>
<keyword evidence="9" id="KW-1185">Reference proteome</keyword>
<dbReference type="Proteomes" id="UP001163823">
    <property type="component" value="Chromosome 9"/>
</dbReference>
<evidence type="ECO:0000313" key="8">
    <source>
        <dbReference type="EMBL" id="KAJ7956392.1"/>
    </source>
</evidence>
<dbReference type="SUPFAM" id="SSF47616">
    <property type="entry name" value="GST C-terminal domain-like"/>
    <property type="match status" value="1"/>
</dbReference>
<dbReference type="PROSITE" id="PS50404">
    <property type="entry name" value="GST_NTER"/>
    <property type="match status" value="1"/>
</dbReference>
<gene>
    <name evidence="8" type="ORF">O6P43_022843</name>
</gene>
<dbReference type="GO" id="GO:0004364">
    <property type="term" value="F:glutathione transferase activity"/>
    <property type="evidence" value="ECO:0007669"/>
    <property type="project" value="UniProtKB-UniRule"/>
</dbReference>
<protein>
    <recommendedName>
        <fullName evidence="5">Glutathione S-transferase</fullName>
        <ecNumber evidence="5">2.5.1.18</ecNumber>
    </recommendedName>
</protein>
<comment type="caution">
    <text evidence="8">The sequence shown here is derived from an EMBL/GenBank/DDBJ whole genome shotgun (WGS) entry which is preliminary data.</text>
</comment>
<evidence type="ECO:0000256" key="2">
    <source>
        <dbReference type="ARBA" id="ARBA00022679"/>
    </source>
</evidence>
<dbReference type="Gene3D" id="1.20.1050.10">
    <property type="match status" value="1"/>
</dbReference>
<dbReference type="FunFam" id="3.40.30.10:FF:000197">
    <property type="entry name" value="Glutathione S-transferase U10"/>
    <property type="match status" value="1"/>
</dbReference>
<dbReference type="InterPro" id="IPR036249">
    <property type="entry name" value="Thioredoxin-like_sf"/>
</dbReference>
<dbReference type="FunFam" id="1.20.1050.10:FF:000016">
    <property type="entry name" value="Glutathione S-transferase U9"/>
    <property type="match status" value="1"/>
</dbReference>
<dbReference type="InterPro" id="IPR040079">
    <property type="entry name" value="Glutathione_S-Trfase"/>
</dbReference>
<keyword evidence="5" id="KW-0963">Cytoplasm</keyword>
<evidence type="ECO:0000259" key="7">
    <source>
        <dbReference type="PROSITE" id="PS50405"/>
    </source>
</evidence>
<comment type="function">
    <text evidence="5">Is involved in the conjugation of reduced glutathione to a wide number of exogenous and endogenous hydrophobic electrophiles.</text>
</comment>
<dbReference type="SFLD" id="SFLDG00358">
    <property type="entry name" value="Main_(cytGST)"/>
    <property type="match status" value="1"/>
</dbReference>
<keyword evidence="1" id="KW-0216">Detoxification</keyword>
<dbReference type="PROSITE" id="PS50405">
    <property type="entry name" value="GST_CTER"/>
    <property type="match status" value="1"/>
</dbReference>
<dbReference type="AlphaFoldDB" id="A0AAD7LEA9"/>
<dbReference type="InterPro" id="IPR045074">
    <property type="entry name" value="GST_C_Tau"/>
</dbReference>
<comment type="subcellular location">
    <subcellularLocation>
        <location evidence="5">Cytoplasm</location>
        <location evidence="5">Cytosol</location>
    </subcellularLocation>
</comment>
<proteinExistence type="inferred from homology"/>
<evidence type="ECO:0000256" key="1">
    <source>
        <dbReference type="ARBA" id="ARBA00022575"/>
    </source>
</evidence>
<accession>A0AAD7LEA9</accession>
<dbReference type="PANTHER" id="PTHR11260:SF711">
    <property type="entry name" value="GLUTATHIONE S-TRANSFERASE U9"/>
    <property type="match status" value="1"/>
</dbReference>
<evidence type="ECO:0000256" key="3">
    <source>
        <dbReference type="ARBA" id="ARBA00025743"/>
    </source>
</evidence>
<name>A0AAD7LEA9_QUISA</name>